<dbReference type="AlphaFoldDB" id="A0A330M4C6"/>
<evidence type="ECO:0000256" key="1">
    <source>
        <dbReference type="SAM" id="SignalP"/>
    </source>
</evidence>
<evidence type="ECO:0008006" key="4">
    <source>
        <dbReference type="Google" id="ProtNLM"/>
    </source>
</evidence>
<sequence>MKKLLAIAVFALSPMAFSVSAGMSTHMENTLVAVCKAGASNSLYQFRDTMKSYHINKQRIFPRLVCNGESFHQFALSHGADKTASKISPYIKGTVTIKDIAMTYGSDKIMAVNY</sequence>
<protein>
    <recommendedName>
        <fullName evidence="4">DUF3718 domain-containing protein</fullName>
    </recommendedName>
</protein>
<dbReference type="RefSeq" id="WP_112352260.1">
    <property type="nucleotide sequence ID" value="NZ_LS483452.1"/>
</dbReference>
<evidence type="ECO:0000313" key="3">
    <source>
        <dbReference type="Proteomes" id="UP000250123"/>
    </source>
</evidence>
<dbReference type="Pfam" id="PF12514">
    <property type="entry name" value="DUF3718"/>
    <property type="match status" value="1"/>
</dbReference>
<dbReference type="KEGG" id="sbk:SHEWBE_1924"/>
<evidence type="ECO:0000313" key="2">
    <source>
        <dbReference type="EMBL" id="SQH75890.1"/>
    </source>
</evidence>
<reference evidence="3" key="1">
    <citation type="submission" date="2018-06" db="EMBL/GenBank/DDBJ databases">
        <authorList>
            <person name="Cea G.-C."/>
            <person name="William W."/>
        </authorList>
    </citation>
    <scope>NUCLEOTIDE SEQUENCE [LARGE SCALE GENOMIC DNA]</scope>
    <source>
        <strain evidence="3">DB21MT-2</strain>
    </source>
</reference>
<dbReference type="Proteomes" id="UP000250123">
    <property type="component" value="Chromosome SHEWBE"/>
</dbReference>
<feature type="signal peptide" evidence="1">
    <location>
        <begin position="1"/>
        <end position="21"/>
    </location>
</feature>
<organism evidence="2 3">
    <name type="scientific">Shewanella benthica</name>
    <dbReference type="NCBI Taxonomy" id="43661"/>
    <lineage>
        <taxon>Bacteria</taxon>
        <taxon>Pseudomonadati</taxon>
        <taxon>Pseudomonadota</taxon>
        <taxon>Gammaproteobacteria</taxon>
        <taxon>Alteromonadales</taxon>
        <taxon>Shewanellaceae</taxon>
        <taxon>Shewanella</taxon>
    </lineage>
</organism>
<accession>A0A330M4C6</accession>
<dbReference type="InterPro" id="IPR022193">
    <property type="entry name" value="DUF3718"/>
</dbReference>
<gene>
    <name evidence="2" type="ORF">SHEWBE_1924</name>
</gene>
<dbReference type="EMBL" id="LS483452">
    <property type="protein sequence ID" value="SQH75890.1"/>
    <property type="molecule type" value="Genomic_DNA"/>
</dbReference>
<dbReference type="OrthoDB" id="6401678at2"/>
<feature type="chain" id="PRO_5016246829" description="DUF3718 domain-containing protein" evidence="1">
    <location>
        <begin position="22"/>
        <end position="114"/>
    </location>
</feature>
<keyword evidence="1" id="KW-0732">Signal</keyword>
<name>A0A330M4C6_9GAMM</name>
<proteinExistence type="predicted"/>